<keyword evidence="7" id="KW-1185">Reference proteome</keyword>
<feature type="repeat" description="WD" evidence="3">
    <location>
        <begin position="112"/>
        <end position="153"/>
    </location>
</feature>
<dbReference type="Gene3D" id="2.130.10.10">
    <property type="entry name" value="YVTN repeat-like/Quinoprotein amine dehydrogenase"/>
    <property type="match status" value="1"/>
</dbReference>
<name>A0ABN9TIN9_9DINO</name>
<dbReference type="InterPro" id="IPR019775">
    <property type="entry name" value="WD40_repeat_CS"/>
</dbReference>
<evidence type="ECO:0000256" key="2">
    <source>
        <dbReference type="ARBA" id="ARBA00022737"/>
    </source>
</evidence>
<dbReference type="InterPro" id="IPR001680">
    <property type="entry name" value="WD40_rpt"/>
</dbReference>
<dbReference type="PANTHER" id="PTHR19848">
    <property type="entry name" value="WD40 REPEAT PROTEIN"/>
    <property type="match status" value="1"/>
</dbReference>
<reference evidence="6" key="1">
    <citation type="submission" date="2023-10" db="EMBL/GenBank/DDBJ databases">
        <authorList>
            <person name="Chen Y."/>
            <person name="Shah S."/>
            <person name="Dougan E. K."/>
            <person name="Thang M."/>
            <person name="Chan C."/>
        </authorList>
    </citation>
    <scope>NUCLEOTIDE SEQUENCE [LARGE SCALE GENOMIC DNA]</scope>
</reference>
<feature type="repeat" description="WD" evidence="3">
    <location>
        <begin position="154"/>
        <end position="186"/>
    </location>
</feature>
<evidence type="ECO:0008006" key="8">
    <source>
        <dbReference type="Google" id="ProtNLM"/>
    </source>
</evidence>
<keyword evidence="2" id="KW-0677">Repeat</keyword>
<comment type="caution">
    <text evidence="6">The sequence shown here is derived from an EMBL/GenBank/DDBJ whole genome shotgun (WGS) entry which is preliminary data.</text>
</comment>
<dbReference type="PANTHER" id="PTHR19848:SF8">
    <property type="entry name" value="F-BOX AND WD REPEAT DOMAIN CONTAINING 7"/>
    <property type="match status" value="1"/>
</dbReference>
<dbReference type="PROSITE" id="PS00678">
    <property type="entry name" value="WD_REPEATS_1"/>
    <property type="match status" value="1"/>
</dbReference>
<sequence length="558" mass="60300">MADCRGHDEMSQGTAADGQRIWNSDADMQLLRGPRVRVPRRGLGVLQRRLWLCSLRSGAHAAPVEVAPGLVWQLAVDWSRPGPRVLRGEGPPRCELRVHDVAAGAAACGPAMAGHRGTPAAVAADWAAARAVSGGNDHAVRIWDLSRSAPLASMAGHHGPVWCVQVDMQAMQAITGAGDHTVQLWDPRWRQMQYAAAGESWDCPQCNIKGKWAKLDADLKRLQKQLNEEKAKTKELANKDSKLDKARPASRDDMDADDEDIEPSDLQALRWELRQLEASEDKHTGVQAAADELRAKIAKHVNAQQAALFEKQRERAKLLERQAEEANKQQLDAKGAADFIGQTLKRCADWVVLEGADNEQFQQALASMQAALAQAASVQHDAGANEAHLTGETDELQRCQRQKEGARAFFAAAAWGRHRLISMCRSTNIEAYCMPLAALTRTPPLAASGFSDGTAVVVQAGLALAEPGVPGFANVMSGRAVAKLGYSAQLAPGEALQAAEDLEASGLKRKQALPEDCLFDAHGTLAPPGPKVEFLDLLLRADLLHNVSLQTNVAPLEF</sequence>
<feature type="region of interest" description="Disordered" evidence="5">
    <location>
        <begin position="230"/>
        <end position="261"/>
    </location>
</feature>
<dbReference type="Proteomes" id="UP001189429">
    <property type="component" value="Unassembled WGS sequence"/>
</dbReference>
<evidence type="ECO:0000313" key="6">
    <source>
        <dbReference type="EMBL" id="CAK0845496.1"/>
    </source>
</evidence>
<evidence type="ECO:0000256" key="3">
    <source>
        <dbReference type="PROSITE-ProRule" id="PRU00221"/>
    </source>
</evidence>
<keyword evidence="1 3" id="KW-0853">WD repeat</keyword>
<evidence type="ECO:0000256" key="5">
    <source>
        <dbReference type="SAM" id="MobiDB-lite"/>
    </source>
</evidence>
<keyword evidence="4" id="KW-0175">Coiled coil</keyword>
<evidence type="ECO:0000256" key="4">
    <source>
        <dbReference type="SAM" id="Coils"/>
    </source>
</evidence>
<dbReference type="Pfam" id="PF00400">
    <property type="entry name" value="WD40"/>
    <property type="match status" value="1"/>
</dbReference>
<evidence type="ECO:0000313" key="7">
    <source>
        <dbReference type="Proteomes" id="UP001189429"/>
    </source>
</evidence>
<dbReference type="SMART" id="SM00320">
    <property type="entry name" value="WD40"/>
    <property type="match status" value="2"/>
</dbReference>
<dbReference type="PROSITE" id="PS50082">
    <property type="entry name" value="WD_REPEATS_2"/>
    <property type="match status" value="2"/>
</dbReference>
<accession>A0ABN9TIN9</accession>
<organism evidence="6 7">
    <name type="scientific">Prorocentrum cordatum</name>
    <dbReference type="NCBI Taxonomy" id="2364126"/>
    <lineage>
        <taxon>Eukaryota</taxon>
        <taxon>Sar</taxon>
        <taxon>Alveolata</taxon>
        <taxon>Dinophyceae</taxon>
        <taxon>Prorocentrales</taxon>
        <taxon>Prorocentraceae</taxon>
        <taxon>Prorocentrum</taxon>
    </lineage>
</organism>
<proteinExistence type="predicted"/>
<dbReference type="InterPro" id="IPR036322">
    <property type="entry name" value="WD40_repeat_dom_sf"/>
</dbReference>
<evidence type="ECO:0000256" key="1">
    <source>
        <dbReference type="ARBA" id="ARBA00022574"/>
    </source>
</evidence>
<gene>
    <name evidence="6" type="ORF">PCOR1329_LOCUS39277</name>
</gene>
<protein>
    <recommendedName>
        <fullName evidence="8">Peroxin-7</fullName>
    </recommendedName>
</protein>
<dbReference type="EMBL" id="CAUYUJ010014743">
    <property type="protein sequence ID" value="CAK0845496.1"/>
    <property type="molecule type" value="Genomic_DNA"/>
</dbReference>
<feature type="compositionally biased region" description="Basic and acidic residues" evidence="5">
    <location>
        <begin position="230"/>
        <end position="253"/>
    </location>
</feature>
<feature type="coiled-coil region" evidence="4">
    <location>
        <begin position="276"/>
        <end position="336"/>
    </location>
</feature>
<dbReference type="InterPro" id="IPR015943">
    <property type="entry name" value="WD40/YVTN_repeat-like_dom_sf"/>
</dbReference>
<dbReference type="PROSITE" id="PS50294">
    <property type="entry name" value="WD_REPEATS_REGION"/>
    <property type="match status" value="2"/>
</dbReference>
<dbReference type="SUPFAM" id="SSF50978">
    <property type="entry name" value="WD40 repeat-like"/>
    <property type="match status" value="1"/>
</dbReference>